<evidence type="ECO:0000313" key="1">
    <source>
        <dbReference type="EMBL" id="PTX61612.1"/>
    </source>
</evidence>
<keyword evidence="2" id="KW-1185">Reference proteome</keyword>
<sequence length="114" mass="12884">METVNCFEPVIFSQVVTFVEKKGKETLLDAKIVTQKGTKATVFVVDSFMIAAVGSEEDTRLIVIDETHKNPTFTISVDEENHLDISAYASRIDSEEDIQQRKETWCTLVTKILK</sequence>
<gene>
    <name evidence="1" type="ORF">C8N46_104255</name>
</gene>
<comment type="caution">
    <text evidence="1">The sequence shown here is derived from an EMBL/GenBank/DDBJ whole genome shotgun (WGS) entry which is preliminary data.</text>
</comment>
<proteinExistence type="predicted"/>
<name>A0A2T6BZW6_9FLAO</name>
<dbReference type="Proteomes" id="UP000244090">
    <property type="component" value="Unassembled WGS sequence"/>
</dbReference>
<protein>
    <submittedName>
        <fullName evidence="1">Uncharacterized protein</fullName>
    </submittedName>
</protein>
<evidence type="ECO:0000313" key="2">
    <source>
        <dbReference type="Proteomes" id="UP000244090"/>
    </source>
</evidence>
<dbReference type="OrthoDB" id="9902088at2"/>
<accession>A0A2T6BZW6</accession>
<dbReference type="AlphaFoldDB" id="A0A2T6BZW6"/>
<reference evidence="1 2" key="1">
    <citation type="submission" date="2018-04" db="EMBL/GenBank/DDBJ databases">
        <title>Genomic Encyclopedia of Archaeal and Bacterial Type Strains, Phase II (KMG-II): from individual species to whole genera.</title>
        <authorList>
            <person name="Goeker M."/>
        </authorList>
    </citation>
    <scope>NUCLEOTIDE SEQUENCE [LARGE SCALE GENOMIC DNA]</scope>
    <source>
        <strain evidence="1 2">DSM 25731</strain>
    </source>
</reference>
<organism evidence="1 2">
    <name type="scientific">Kordia periserrulae</name>
    <dbReference type="NCBI Taxonomy" id="701523"/>
    <lineage>
        <taxon>Bacteria</taxon>
        <taxon>Pseudomonadati</taxon>
        <taxon>Bacteroidota</taxon>
        <taxon>Flavobacteriia</taxon>
        <taxon>Flavobacteriales</taxon>
        <taxon>Flavobacteriaceae</taxon>
        <taxon>Kordia</taxon>
    </lineage>
</organism>
<dbReference type="RefSeq" id="WP_108114829.1">
    <property type="nucleotide sequence ID" value="NZ_QBKT01000004.1"/>
</dbReference>
<dbReference type="EMBL" id="QBKT01000004">
    <property type="protein sequence ID" value="PTX61612.1"/>
    <property type="molecule type" value="Genomic_DNA"/>
</dbReference>